<comment type="caution">
    <text evidence="1">The sequence shown here is derived from an EMBL/GenBank/DDBJ whole genome shotgun (WGS) entry which is preliminary data.</text>
</comment>
<organism evidence="1 2">
    <name type="scientific">Argiope bruennichi</name>
    <name type="common">Wasp spider</name>
    <name type="synonym">Aranea bruennichi</name>
    <dbReference type="NCBI Taxonomy" id="94029"/>
    <lineage>
        <taxon>Eukaryota</taxon>
        <taxon>Metazoa</taxon>
        <taxon>Ecdysozoa</taxon>
        <taxon>Arthropoda</taxon>
        <taxon>Chelicerata</taxon>
        <taxon>Arachnida</taxon>
        <taxon>Araneae</taxon>
        <taxon>Araneomorphae</taxon>
        <taxon>Entelegynae</taxon>
        <taxon>Araneoidea</taxon>
        <taxon>Araneidae</taxon>
        <taxon>Argiope</taxon>
    </lineage>
</organism>
<reference evidence="1" key="2">
    <citation type="submission" date="2020-06" db="EMBL/GenBank/DDBJ databases">
        <authorList>
            <person name="Sheffer M."/>
        </authorList>
    </citation>
    <scope>NUCLEOTIDE SEQUENCE</scope>
</reference>
<protein>
    <submittedName>
        <fullName evidence="1">TAF5-like RNA polymerase II</fullName>
    </submittedName>
</protein>
<dbReference type="InterPro" id="IPR008042">
    <property type="entry name" value="Retrotrans_Pao"/>
</dbReference>
<dbReference type="Proteomes" id="UP000807504">
    <property type="component" value="Unassembled WGS sequence"/>
</dbReference>
<dbReference type="InterPro" id="IPR001680">
    <property type="entry name" value="WD40_rpt"/>
</dbReference>
<name>A0A8T0F9F1_ARGBR</name>
<evidence type="ECO:0000313" key="2">
    <source>
        <dbReference type="Proteomes" id="UP000807504"/>
    </source>
</evidence>
<dbReference type="PANTHER" id="PTHR47331">
    <property type="entry name" value="PHD-TYPE DOMAIN-CONTAINING PROTEIN"/>
    <property type="match status" value="1"/>
</dbReference>
<dbReference type="AlphaFoldDB" id="A0A8T0F9F1"/>
<proteinExistence type="predicted"/>
<evidence type="ECO:0000313" key="1">
    <source>
        <dbReference type="EMBL" id="KAF8786020.1"/>
    </source>
</evidence>
<keyword evidence="2" id="KW-1185">Reference proteome</keyword>
<gene>
    <name evidence="1" type="ORF">HNY73_011497</name>
</gene>
<accession>A0A8T0F9F1</accession>
<dbReference type="Gene3D" id="2.130.10.10">
    <property type="entry name" value="YVTN repeat-like/Quinoprotein amine dehydrogenase"/>
    <property type="match status" value="1"/>
</dbReference>
<dbReference type="PANTHER" id="PTHR47331:SF5">
    <property type="entry name" value="RIBONUCLEASE H"/>
    <property type="match status" value="1"/>
</dbReference>
<dbReference type="InterPro" id="IPR036322">
    <property type="entry name" value="WD40_repeat_dom_sf"/>
</dbReference>
<sequence length="468" mass="54065">MEGLPEKRFLLSEEEEFCENHFKSTYRINDQGRFVVRLPVYKDINQLGDTKRMAVSRLLTMEKKFKFDSEFQREYKGFMSEYEELGHMSPNKDFDSSKPDYFLPHHAVQKKDKKEIILHGFSDASESAYACVIYALQRSDNGVTKVTILAAKSIVAPLKSILKLFFPGCLHLLEIGSPLLPTGLQRSWTSSFKIDRGMCHQRKIQQIEDPEVCFLRIYQTVVYGGRALLSYHHQRLIGQSNQYSKTMTLSLRKGKKLHVFRSNMSKQKMGDLPEGRVTLNRPFFVCGIDYAGPISILKHRGRGAKTTKDWTYAFYMVRYDVIMVLKNGNLLLQEVLCISFRSYRNICLFSYDESYPIKVYSGHSLQANTRVRFHPNGVYFASASTDGNVFLFKVTVDSYPVRMFHKHKTRVYALAFSPCGRCLASTVYYPVEIFYCVEEVEVLCCLLQASHTLSCKTSKLLRNIYQKK</sequence>
<dbReference type="SMART" id="SM00320">
    <property type="entry name" value="WD40"/>
    <property type="match status" value="2"/>
</dbReference>
<reference evidence="1" key="1">
    <citation type="journal article" date="2020" name="bioRxiv">
        <title>Chromosome-level reference genome of the European wasp spider Argiope bruennichi: a resource for studies on range expansion and evolutionary adaptation.</title>
        <authorList>
            <person name="Sheffer M.M."/>
            <person name="Hoppe A."/>
            <person name="Krehenwinkel H."/>
            <person name="Uhl G."/>
            <person name="Kuss A.W."/>
            <person name="Jensen L."/>
            <person name="Jensen C."/>
            <person name="Gillespie R.G."/>
            <person name="Hoff K.J."/>
            <person name="Prost S."/>
        </authorList>
    </citation>
    <scope>NUCLEOTIDE SEQUENCE</scope>
</reference>
<dbReference type="Pfam" id="PF00400">
    <property type="entry name" value="WD40"/>
    <property type="match status" value="2"/>
</dbReference>
<dbReference type="Pfam" id="PF05380">
    <property type="entry name" value="Peptidase_A17"/>
    <property type="match status" value="1"/>
</dbReference>
<dbReference type="InterPro" id="IPR015943">
    <property type="entry name" value="WD40/YVTN_repeat-like_dom_sf"/>
</dbReference>
<dbReference type="SUPFAM" id="SSF50978">
    <property type="entry name" value="WD40 repeat-like"/>
    <property type="match status" value="1"/>
</dbReference>
<dbReference type="EMBL" id="JABXBU010000030">
    <property type="protein sequence ID" value="KAF8786020.1"/>
    <property type="molecule type" value="Genomic_DNA"/>
</dbReference>